<accession>A0A218WZH3</accession>
<evidence type="ECO:0000256" key="1">
    <source>
        <dbReference type="SAM" id="MobiDB-lite"/>
    </source>
</evidence>
<feature type="compositionally biased region" description="Polar residues" evidence="1">
    <location>
        <begin position="113"/>
        <end position="124"/>
    </location>
</feature>
<organism evidence="2 3">
    <name type="scientific">Punica granatum</name>
    <name type="common">Pomegranate</name>
    <dbReference type="NCBI Taxonomy" id="22663"/>
    <lineage>
        <taxon>Eukaryota</taxon>
        <taxon>Viridiplantae</taxon>
        <taxon>Streptophyta</taxon>
        <taxon>Embryophyta</taxon>
        <taxon>Tracheophyta</taxon>
        <taxon>Spermatophyta</taxon>
        <taxon>Magnoliopsida</taxon>
        <taxon>eudicotyledons</taxon>
        <taxon>Gunneridae</taxon>
        <taxon>Pentapetalae</taxon>
        <taxon>rosids</taxon>
        <taxon>malvids</taxon>
        <taxon>Myrtales</taxon>
        <taxon>Lythraceae</taxon>
        <taxon>Punica</taxon>
    </lineage>
</organism>
<name>A0A218WZH3_PUNGR</name>
<evidence type="ECO:0000313" key="2">
    <source>
        <dbReference type="EMBL" id="OWM78167.1"/>
    </source>
</evidence>
<evidence type="ECO:0000313" key="3">
    <source>
        <dbReference type="Proteomes" id="UP000197138"/>
    </source>
</evidence>
<feature type="region of interest" description="Disordered" evidence="1">
    <location>
        <begin position="1"/>
        <end position="22"/>
    </location>
</feature>
<dbReference type="AlphaFoldDB" id="A0A218WZH3"/>
<gene>
    <name evidence="2" type="ORF">CDL15_Pgr014986</name>
</gene>
<reference evidence="3" key="1">
    <citation type="journal article" date="2017" name="Plant J.">
        <title>The pomegranate (Punica granatum L.) genome and the genomics of punicalagin biosynthesis.</title>
        <authorList>
            <person name="Qin G."/>
            <person name="Xu C."/>
            <person name="Ming R."/>
            <person name="Tang H."/>
            <person name="Guyot R."/>
            <person name="Kramer E.M."/>
            <person name="Hu Y."/>
            <person name="Yi X."/>
            <person name="Qi Y."/>
            <person name="Xu X."/>
            <person name="Gao Z."/>
            <person name="Pan H."/>
            <person name="Jian J."/>
            <person name="Tian Y."/>
            <person name="Yue Z."/>
            <person name="Xu Y."/>
        </authorList>
    </citation>
    <scope>NUCLEOTIDE SEQUENCE [LARGE SCALE GENOMIC DNA]</scope>
    <source>
        <strain evidence="3">cv. Dabenzi</strain>
    </source>
</reference>
<dbReference type="Proteomes" id="UP000197138">
    <property type="component" value="Unassembled WGS sequence"/>
</dbReference>
<comment type="caution">
    <text evidence="2">The sequence shown here is derived from an EMBL/GenBank/DDBJ whole genome shotgun (WGS) entry which is preliminary data.</text>
</comment>
<feature type="region of interest" description="Disordered" evidence="1">
    <location>
        <begin position="109"/>
        <end position="134"/>
    </location>
</feature>
<protein>
    <submittedName>
        <fullName evidence="2">Uncharacterized protein</fullName>
    </submittedName>
</protein>
<proteinExistence type="predicted"/>
<dbReference type="EMBL" id="MTKT01002501">
    <property type="protein sequence ID" value="OWM78167.1"/>
    <property type="molecule type" value="Genomic_DNA"/>
</dbReference>
<sequence length="134" mass="14852">MPRKRKRPSFSKSRMVIPSPGMREKPLGTWDKLLEVGLKSGAVDRPDWRWADPIGSRRKLPGPAGLGRFLQNGTDVFYSQEAVEPRCGGFVRSAHLDFPRIKSKVGLAKTKQTRLGKTNPTSTMGYHDCRGGSG</sequence>